<keyword evidence="7" id="KW-0808">Transferase</keyword>
<dbReference type="SUPFAM" id="SSF52540">
    <property type="entry name" value="P-loop containing nucleoside triphosphate hydrolases"/>
    <property type="match status" value="1"/>
</dbReference>
<organism evidence="22 23">
    <name type="scientific">Microbulbifer pacificus</name>
    <dbReference type="NCBI Taxonomy" id="407164"/>
    <lineage>
        <taxon>Bacteria</taxon>
        <taxon>Pseudomonadati</taxon>
        <taxon>Pseudomonadota</taxon>
        <taxon>Gammaproteobacteria</taxon>
        <taxon>Cellvibrionales</taxon>
        <taxon>Microbulbiferaceae</taxon>
        <taxon>Microbulbifer</taxon>
    </lineage>
</organism>
<evidence type="ECO:0000256" key="11">
    <source>
        <dbReference type="ARBA" id="ARBA00022840"/>
    </source>
</evidence>
<feature type="region of interest" description="Disordered" evidence="17">
    <location>
        <begin position="779"/>
        <end position="815"/>
    </location>
</feature>
<dbReference type="Pfam" id="PF02706">
    <property type="entry name" value="Wzz"/>
    <property type="match status" value="1"/>
</dbReference>
<dbReference type="Pfam" id="PF13614">
    <property type="entry name" value="AAA_31"/>
    <property type="match status" value="1"/>
</dbReference>
<keyword evidence="11" id="KW-0067">ATP-binding</keyword>
<feature type="region of interest" description="Disordered" evidence="17">
    <location>
        <begin position="883"/>
        <end position="917"/>
    </location>
</feature>
<evidence type="ECO:0000256" key="1">
    <source>
        <dbReference type="ARBA" id="ARBA00004429"/>
    </source>
</evidence>
<feature type="coiled-coil region" evidence="16">
    <location>
        <begin position="217"/>
        <end position="320"/>
    </location>
</feature>
<dbReference type="CDD" id="cd05387">
    <property type="entry name" value="BY-kinase"/>
    <property type="match status" value="1"/>
</dbReference>
<dbReference type="NCBIfam" id="TIGR01007">
    <property type="entry name" value="eps_fam"/>
    <property type="match status" value="1"/>
</dbReference>
<evidence type="ECO:0000259" key="20">
    <source>
        <dbReference type="Pfam" id="PF13614"/>
    </source>
</evidence>
<evidence type="ECO:0000256" key="13">
    <source>
        <dbReference type="ARBA" id="ARBA00023136"/>
    </source>
</evidence>
<dbReference type="EMBL" id="CP137555">
    <property type="protein sequence ID" value="WOX06725.1"/>
    <property type="molecule type" value="Genomic_DNA"/>
</dbReference>
<reference evidence="22 23" key="1">
    <citation type="submission" date="2023-10" db="EMBL/GenBank/DDBJ databases">
        <title>Description of Microbulbifer bruguierae sp. nov., isolated from the sediments of mangrove plant Bruguiera sexangula and comparative genomic analyses of the genus Microbulbifer.</title>
        <authorList>
            <person name="Long M."/>
        </authorList>
    </citation>
    <scope>NUCLEOTIDE SEQUENCE [LARGE SCALE GENOMIC DNA]</scope>
    <source>
        <strain evidence="22 23">SPO729</strain>
    </source>
</reference>
<dbReference type="InterPro" id="IPR025669">
    <property type="entry name" value="AAA_dom"/>
</dbReference>
<sequence>MNHANGNDVDELNQEQGIDLLRYWKIIFAKRWMIIGLTVAITAISVAIILALPSRYQATASLVFEVDQSNPISVEEIYDLGSQRRDYLLTQTEMLQSRQVAERVILRLNLMDNPEFSGRSSSKKPLDAITGLFKSDSTSTSDSLPPLDLDDIATAFLKRLTIEPSRNTNLVRVKFEAKSAKLAAQVANATVEEFIALQSEAKNQFTSRATSWLNERLEKLHQKLDTSEKNLQAFRESEDLLDISGVNGLSERDLNTATAQLQDMRRELKQIDSVFAQFKRNQGNEIALANLPEVISNPLIQEIKRNEAVAERNVAELARRYKSKHPAMVAASNELKMVRSQLANEVRIIAKAIESQYNTALARVQAQELEVERAKENYQNVSQKEFRYQELVREVEVNRQLYDTFFTRVNETREASGFEISPARLVDSAVAPRQANKPNKKLLAGMALIVSLVFSTALALLLDFLHLGVRSPEDVEVYLGQRLIGLLPKVTNGKDGGLKLGTYFDPDQHTFSEAVRTLRTGVVLTGLGKTMRVIMVTSSVPDEGKSTVAENLAFAMSQVERVLLIDADLRKPTIGTDFGIVRESPGLTNLIQGTCSVDECVHAYSSSGLSVMSAGTYLPDPQRLIVAHQFSDVIKQLAENYDRIIIDTPPIQAVSDALIISHLADAILYVVKYDSTNKRTVNRAIGRLTQVGSKIDGVVLTHVDTSKDAIYADEYYDYNYGKGLPAYGSTEHTQANPEQLSPVNIDEEPRMSNEEHDLPEFKEEINPDESNLAMLESEELELQDKPQEENSLETDNIEKNPNTDSGDICEESSTEVEDNLAETITEYISEESSEESCLNISEETPEDTTEEPFAEAIENDEEIVSEEIPEEIPEEILEASTEEAFEEITQDASDTEADVKTSKNKRRRKRARKLQTT</sequence>
<keyword evidence="8 18" id="KW-0812">Transmembrane</keyword>
<evidence type="ECO:0000256" key="7">
    <source>
        <dbReference type="ARBA" id="ARBA00022679"/>
    </source>
</evidence>
<protein>
    <recommendedName>
        <fullName evidence="4">non-specific protein-tyrosine kinase</fullName>
        <ecNumber evidence="4">2.7.10.2</ecNumber>
    </recommendedName>
</protein>
<evidence type="ECO:0000256" key="14">
    <source>
        <dbReference type="ARBA" id="ARBA00023137"/>
    </source>
</evidence>
<dbReference type="Pfam" id="PF13807">
    <property type="entry name" value="GNVR"/>
    <property type="match status" value="1"/>
</dbReference>
<feature type="domain" description="AAA" evidence="20">
    <location>
        <begin position="532"/>
        <end position="672"/>
    </location>
</feature>
<keyword evidence="14" id="KW-0829">Tyrosine-protein kinase</keyword>
<keyword evidence="6" id="KW-0997">Cell inner membrane</keyword>
<dbReference type="PANTHER" id="PTHR32309">
    <property type="entry name" value="TYROSINE-PROTEIN KINASE"/>
    <property type="match status" value="1"/>
</dbReference>
<feature type="compositionally biased region" description="Acidic residues" evidence="17">
    <location>
        <begin position="883"/>
        <end position="896"/>
    </location>
</feature>
<evidence type="ECO:0000256" key="3">
    <source>
        <dbReference type="ARBA" id="ARBA00008883"/>
    </source>
</evidence>
<evidence type="ECO:0000256" key="18">
    <source>
        <dbReference type="SAM" id="Phobius"/>
    </source>
</evidence>
<evidence type="ECO:0000256" key="15">
    <source>
        <dbReference type="ARBA" id="ARBA00051245"/>
    </source>
</evidence>
<proteinExistence type="inferred from homology"/>
<feature type="compositionally biased region" description="Acidic residues" evidence="17">
    <location>
        <begin position="843"/>
        <end position="853"/>
    </location>
</feature>
<dbReference type="GO" id="GO:0005524">
    <property type="term" value="F:ATP binding"/>
    <property type="evidence" value="ECO:0007669"/>
    <property type="project" value="UniProtKB-KW"/>
</dbReference>
<evidence type="ECO:0000256" key="9">
    <source>
        <dbReference type="ARBA" id="ARBA00022741"/>
    </source>
</evidence>
<evidence type="ECO:0000313" key="22">
    <source>
        <dbReference type="EMBL" id="WOX06725.1"/>
    </source>
</evidence>
<dbReference type="RefSeq" id="WP_318955177.1">
    <property type="nucleotide sequence ID" value="NZ_CP137555.1"/>
</dbReference>
<dbReference type="Gene3D" id="3.40.50.300">
    <property type="entry name" value="P-loop containing nucleotide triphosphate hydrolases"/>
    <property type="match status" value="1"/>
</dbReference>
<evidence type="ECO:0000256" key="16">
    <source>
        <dbReference type="SAM" id="Coils"/>
    </source>
</evidence>
<keyword evidence="5" id="KW-1003">Cell membrane</keyword>
<feature type="compositionally biased region" description="Basic residues" evidence="17">
    <location>
        <begin position="902"/>
        <end position="917"/>
    </location>
</feature>
<feature type="coiled-coil region" evidence="16">
    <location>
        <begin position="350"/>
        <end position="384"/>
    </location>
</feature>
<comment type="subcellular location">
    <subcellularLocation>
        <location evidence="1">Cell inner membrane</location>
        <topology evidence="1">Multi-pass membrane protein</topology>
    </subcellularLocation>
</comment>
<keyword evidence="16" id="KW-0175">Coiled coil</keyword>
<evidence type="ECO:0000256" key="4">
    <source>
        <dbReference type="ARBA" id="ARBA00011903"/>
    </source>
</evidence>
<comment type="catalytic activity">
    <reaction evidence="15">
        <text>L-tyrosyl-[protein] + ATP = O-phospho-L-tyrosyl-[protein] + ADP + H(+)</text>
        <dbReference type="Rhea" id="RHEA:10596"/>
        <dbReference type="Rhea" id="RHEA-COMP:10136"/>
        <dbReference type="Rhea" id="RHEA-COMP:20101"/>
        <dbReference type="ChEBI" id="CHEBI:15378"/>
        <dbReference type="ChEBI" id="CHEBI:30616"/>
        <dbReference type="ChEBI" id="CHEBI:46858"/>
        <dbReference type="ChEBI" id="CHEBI:61978"/>
        <dbReference type="ChEBI" id="CHEBI:456216"/>
        <dbReference type="EC" id="2.7.10.2"/>
    </reaction>
</comment>
<dbReference type="EC" id="2.7.10.2" evidence="4"/>
<accession>A0AAU0N302</accession>
<evidence type="ECO:0000256" key="5">
    <source>
        <dbReference type="ARBA" id="ARBA00022475"/>
    </source>
</evidence>
<keyword evidence="10" id="KW-0418">Kinase</keyword>
<keyword evidence="9" id="KW-0547">Nucleotide-binding</keyword>
<feature type="domain" description="Tyrosine-protein kinase G-rich" evidence="21">
    <location>
        <begin position="390"/>
        <end position="461"/>
    </location>
</feature>
<dbReference type="PANTHER" id="PTHR32309:SF13">
    <property type="entry name" value="FERRIC ENTEROBACTIN TRANSPORT PROTEIN FEPE"/>
    <property type="match status" value="1"/>
</dbReference>
<evidence type="ECO:0000256" key="10">
    <source>
        <dbReference type="ARBA" id="ARBA00022777"/>
    </source>
</evidence>
<evidence type="ECO:0000256" key="12">
    <source>
        <dbReference type="ARBA" id="ARBA00022989"/>
    </source>
</evidence>
<dbReference type="GO" id="GO:0004715">
    <property type="term" value="F:non-membrane spanning protein tyrosine kinase activity"/>
    <property type="evidence" value="ECO:0007669"/>
    <property type="project" value="UniProtKB-EC"/>
</dbReference>
<comment type="similarity">
    <text evidence="3">Belongs to the etk/wzc family.</text>
</comment>
<feature type="transmembrane region" description="Helical" evidence="18">
    <location>
        <begin position="32"/>
        <end position="52"/>
    </location>
</feature>
<comment type="similarity">
    <text evidence="2">Belongs to the CpsD/CapB family.</text>
</comment>
<feature type="domain" description="Polysaccharide chain length determinant N-terminal" evidence="19">
    <location>
        <begin position="17"/>
        <end position="105"/>
    </location>
</feature>
<dbReference type="AlphaFoldDB" id="A0AAU0N302"/>
<feature type="region of interest" description="Disordered" evidence="17">
    <location>
        <begin position="828"/>
        <end position="853"/>
    </location>
</feature>
<dbReference type="GO" id="GO:0005886">
    <property type="term" value="C:plasma membrane"/>
    <property type="evidence" value="ECO:0007669"/>
    <property type="project" value="UniProtKB-SubCell"/>
</dbReference>
<dbReference type="InterPro" id="IPR027417">
    <property type="entry name" value="P-loop_NTPase"/>
</dbReference>
<dbReference type="InterPro" id="IPR003856">
    <property type="entry name" value="LPS_length_determ_N"/>
</dbReference>
<gene>
    <name evidence="22" type="ORF">R5R33_06235</name>
</gene>
<evidence type="ECO:0000256" key="2">
    <source>
        <dbReference type="ARBA" id="ARBA00007316"/>
    </source>
</evidence>
<dbReference type="InterPro" id="IPR050445">
    <property type="entry name" value="Bact_polysacc_biosynth/exp"/>
</dbReference>
<dbReference type="KEGG" id="mpaf:R5R33_06235"/>
<evidence type="ECO:0000259" key="19">
    <source>
        <dbReference type="Pfam" id="PF02706"/>
    </source>
</evidence>
<evidence type="ECO:0000313" key="23">
    <source>
        <dbReference type="Proteomes" id="UP001302477"/>
    </source>
</evidence>
<keyword evidence="13 18" id="KW-0472">Membrane</keyword>
<name>A0AAU0N302_9GAMM</name>
<dbReference type="InterPro" id="IPR032807">
    <property type="entry name" value="GNVR"/>
</dbReference>
<keyword evidence="12 18" id="KW-1133">Transmembrane helix</keyword>
<dbReference type="Proteomes" id="UP001302477">
    <property type="component" value="Chromosome"/>
</dbReference>
<dbReference type="InterPro" id="IPR005702">
    <property type="entry name" value="Wzc-like_C"/>
</dbReference>
<evidence type="ECO:0000256" key="6">
    <source>
        <dbReference type="ARBA" id="ARBA00022519"/>
    </source>
</evidence>
<evidence type="ECO:0000256" key="8">
    <source>
        <dbReference type="ARBA" id="ARBA00022692"/>
    </source>
</evidence>
<evidence type="ECO:0000259" key="21">
    <source>
        <dbReference type="Pfam" id="PF13807"/>
    </source>
</evidence>
<evidence type="ECO:0000256" key="17">
    <source>
        <dbReference type="SAM" id="MobiDB-lite"/>
    </source>
</evidence>
<keyword evidence="23" id="KW-1185">Reference proteome</keyword>